<dbReference type="EMBL" id="JAIMJA010000004">
    <property type="protein sequence ID" value="MCE2594145.1"/>
    <property type="molecule type" value="Genomic_DNA"/>
</dbReference>
<feature type="transmembrane region" description="Helical" evidence="1">
    <location>
        <begin position="92"/>
        <end position="108"/>
    </location>
</feature>
<sequence length="400" mass="45462">MLNIVDRAKEDRVLPIFRLGFRPFFLFASLYAILCIPVWLWLRSHGQPDLLVVPAIWWHVHELLFGFAMAIVMGFVLTAVQNWTGIRGTHSWALAGLFSLWLLPRLLFWTPTPLIIILIIESLFILSCAIAVAKRVIKMKRWKNLFFVPLLLLALVVNALSYISINGQPILGLQLPFTSSALWQSMIWWFALLLSIMGARVIPFFTATKLGIDKPRSFFWLESAANIPFIVLFILSFIPSLNALWSPPLFVFAATFQFIRLYRWQGLKTLHEPLLWSLHLGYAFIPLSLLVLGLNLFPGFWHVSLHLIAIGSIAGVILAMITRVTMGHTGRNIYQGPNMTWAFLAIAGAALVRTFAVLLWPQWMNELLWLAGGLWCFAFAIFTLKFGPMLVQPRVDDHPG</sequence>
<feature type="transmembrane region" description="Helical" evidence="1">
    <location>
        <begin position="21"/>
        <end position="42"/>
    </location>
</feature>
<feature type="transmembrane region" description="Helical" evidence="1">
    <location>
        <begin position="62"/>
        <end position="80"/>
    </location>
</feature>
<protein>
    <submittedName>
        <fullName evidence="2">NnrS family protein</fullName>
    </submittedName>
</protein>
<comment type="caution">
    <text evidence="2">The sequence shown here is derived from an EMBL/GenBank/DDBJ whole genome shotgun (WGS) entry which is preliminary data.</text>
</comment>
<reference evidence="2 3" key="1">
    <citation type="journal article" date="2022" name="Environ. Microbiol. Rep.">
        <title>Eco-phylogenetic analyses reveal divergent evolution of vitamin B12 metabolism in the marine bacterial family 'Psychromonadaceae'.</title>
        <authorList>
            <person name="Jin X."/>
            <person name="Yang Y."/>
            <person name="Cao H."/>
            <person name="Gao B."/>
            <person name="Zhao Z."/>
        </authorList>
    </citation>
    <scope>NUCLEOTIDE SEQUENCE [LARGE SCALE GENOMIC DNA]</scope>
    <source>
        <strain evidence="2 3">MKS20</strain>
    </source>
</reference>
<keyword evidence="1" id="KW-1133">Transmembrane helix</keyword>
<keyword evidence="1" id="KW-0812">Transmembrane</keyword>
<dbReference type="RefSeq" id="WP_233051726.1">
    <property type="nucleotide sequence ID" value="NZ_JAIMJA010000004.1"/>
</dbReference>
<gene>
    <name evidence="2" type="ORF">K6Y31_04885</name>
</gene>
<feature type="transmembrane region" description="Helical" evidence="1">
    <location>
        <begin position="114"/>
        <end position="133"/>
    </location>
</feature>
<keyword evidence="3" id="KW-1185">Reference proteome</keyword>
<evidence type="ECO:0000313" key="2">
    <source>
        <dbReference type="EMBL" id="MCE2594145.1"/>
    </source>
</evidence>
<name>A0ABS8W6L4_9GAMM</name>
<feature type="transmembrane region" description="Helical" evidence="1">
    <location>
        <begin position="218"/>
        <end position="238"/>
    </location>
</feature>
<proteinExistence type="predicted"/>
<feature type="transmembrane region" description="Helical" evidence="1">
    <location>
        <begin position="300"/>
        <end position="321"/>
    </location>
</feature>
<evidence type="ECO:0000256" key="1">
    <source>
        <dbReference type="SAM" id="Phobius"/>
    </source>
</evidence>
<feature type="transmembrane region" description="Helical" evidence="1">
    <location>
        <begin position="367"/>
        <end position="384"/>
    </location>
</feature>
<evidence type="ECO:0000313" key="3">
    <source>
        <dbReference type="Proteomes" id="UP001201273"/>
    </source>
</evidence>
<keyword evidence="1" id="KW-0472">Membrane</keyword>
<feature type="transmembrane region" description="Helical" evidence="1">
    <location>
        <begin position="145"/>
        <end position="165"/>
    </location>
</feature>
<dbReference type="Proteomes" id="UP001201273">
    <property type="component" value="Unassembled WGS sequence"/>
</dbReference>
<feature type="transmembrane region" description="Helical" evidence="1">
    <location>
        <begin position="274"/>
        <end position="294"/>
    </location>
</feature>
<dbReference type="InterPro" id="IPR010266">
    <property type="entry name" value="NnrS"/>
</dbReference>
<accession>A0ABS8W6L4</accession>
<feature type="transmembrane region" description="Helical" evidence="1">
    <location>
        <begin position="185"/>
        <end position="206"/>
    </location>
</feature>
<feature type="transmembrane region" description="Helical" evidence="1">
    <location>
        <begin position="341"/>
        <end position="361"/>
    </location>
</feature>
<organism evidence="2 3">
    <name type="scientific">Motilimonas cestriensis</name>
    <dbReference type="NCBI Taxonomy" id="2742685"/>
    <lineage>
        <taxon>Bacteria</taxon>
        <taxon>Pseudomonadati</taxon>
        <taxon>Pseudomonadota</taxon>
        <taxon>Gammaproteobacteria</taxon>
        <taxon>Alteromonadales</taxon>
        <taxon>Alteromonadales genera incertae sedis</taxon>
        <taxon>Motilimonas</taxon>
    </lineage>
</organism>
<dbReference type="Pfam" id="PF05940">
    <property type="entry name" value="NnrS"/>
    <property type="match status" value="1"/>
</dbReference>